<gene>
    <name evidence="3" type="ORF">CL176_03955</name>
</gene>
<dbReference type="CDD" id="cd06971">
    <property type="entry name" value="PgpA"/>
    <property type="match status" value="1"/>
</dbReference>
<dbReference type="KEGG" id="abae:CL176_03955"/>
<feature type="compositionally biased region" description="Basic and acidic residues" evidence="1">
    <location>
        <begin position="166"/>
        <end position="190"/>
    </location>
</feature>
<evidence type="ECO:0000313" key="4">
    <source>
        <dbReference type="Proteomes" id="UP000263232"/>
    </source>
</evidence>
<protein>
    <submittedName>
        <fullName evidence="3">Phosphatidylglycerophosphatase A</fullName>
    </submittedName>
</protein>
<dbReference type="GO" id="GO:0006629">
    <property type="term" value="P:lipid metabolic process"/>
    <property type="evidence" value="ECO:0007669"/>
    <property type="project" value="InterPro"/>
</dbReference>
<dbReference type="InterPro" id="IPR007686">
    <property type="entry name" value="YutG/PgpA"/>
</dbReference>
<organism evidence="3 4">
    <name type="scientific">Suicoccus acidiformans</name>
    <dbReference type="NCBI Taxonomy" id="2036206"/>
    <lineage>
        <taxon>Bacteria</taxon>
        <taxon>Bacillati</taxon>
        <taxon>Bacillota</taxon>
        <taxon>Bacilli</taxon>
        <taxon>Lactobacillales</taxon>
        <taxon>Aerococcaceae</taxon>
        <taxon>Suicoccus</taxon>
    </lineage>
</organism>
<evidence type="ECO:0000313" key="3">
    <source>
        <dbReference type="EMBL" id="AXY25253.1"/>
    </source>
</evidence>
<keyword evidence="4" id="KW-1185">Reference proteome</keyword>
<dbReference type="EMBL" id="CP023434">
    <property type="protein sequence ID" value="AXY25253.1"/>
    <property type="molecule type" value="Genomic_DNA"/>
</dbReference>
<dbReference type="Gene3D" id="1.10.3760.10">
    <property type="entry name" value="PgpA-like"/>
    <property type="match status" value="1"/>
</dbReference>
<dbReference type="InterPro" id="IPR026038">
    <property type="entry name" value="Put_PGPase"/>
</dbReference>
<dbReference type="Pfam" id="PF04608">
    <property type="entry name" value="PgpA"/>
    <property type="match status" value="1"/>
</dbReference>
<accession>A0A347WJJ6</accession>
<name>A0A347WJJ6_9LACT</name>
<dbReference type="InterPro" id="IPR036681">
    <property type="entry name" value="PgpA-like_sf"/>
</dbReference>
<evidence type="ECO:0000259" key="2">
    <source>
        <dbReference type="Pfam" id="PF04608"/>
    </source>
</evidence>
<dbReference type="OrthoDB" id="9793244at2"/>
<sequence length="190" mass="21031">MAPKENLLKKSVLKDQAYRLLEERGVTIEDIADIVYELQKNYVDNLTIEECIENVHAVLKKREVQNAVITGIEIDIVAENGHFSDVLSDLLMRDEGLYGIDEVLVLSIVNVYGSIGLTNFGYVDKVKPGIIGELNDSKDEHCNTFIDDIVGALAAAAASRLAHSQPAKDDVHAHPSPEVSYERSKHSFLN</sequence>
<dbReference type="PIRSF" id="PIRSF019587">
    <property type="entry name" value="PGPase"/>
    <property type="match status" value="1"/>
</dbReference>
<reference evidence="3 4" key="1">
    <citation type="submission" date="2017-09" db="EMBL/GenBank/DDBJ databases">
        <title>Complete genome sequence of Oxytococcus suis strain ZY16052.</title>
        <authorList>
            <person name="Li F."/>
        </authorList>
    </citation>
    <scope>NUCLEOTIDE SEQUENCE [LARGE SCALE GENOMIC DNA]</scope>
    <source>
        <strain evidence="3 4">ZY16052</strain>
    </source>
</reference>
<dbReference type="RefSeq" id="WP_118990166.1">
    <property type="nucleotide sequence ID" value="NZ_CP023434.1"/>
</dbReference>
<dbReference type="GO" id="GO:0008962">
    <property type="term" value="F:phosphatidylglycerophosphatase activity"/>
    <property type="evidence" value="ECO:0007669"/>
    <property type="project" value="InterPro"/>
</dbReference>
<feature type="region of interest" description="Disordered" evidence="1">
    <location>
        <begin position="165"/>
        <end position="190"/>
    </location>
</feature>
<dbReference type="Proteomes" id="UP000263232">
    <property type="component" value="Chromosome"/>
</dbReference>
<feature type="domain" description="YutG/PgpA" evidence="2">
    <location>
        <begin position="31"/>
        <end position="163"/>
    </location>
</feature>
<evidence type="ECO:0000256" key="1">
    <source>
        <dbReference type="SAM" id="MobiDB-lite"/>
    </source>
</evidence>
<dbReference type="SUPFAM" id="SSF101307">
    <property type="entry name" value="YutG-like"/>
    <property type="match status" value="1"/>
</dbReference>
<proteinExistence type="predicted"/>
<dbReference type="AlphaFoldDB" id="A0A347WJJ6"/>